<dbReference type="PaxDb" id="3827-XP_004514531.1"/>
<dbReference type="AlphaFoldDB" id="A0A1S2Z3R5"/>
<dbReference type="OrthoDB" id="1937173at2759"/>
<dbReference type="Gene3D" id="2.40.70.10">
    <property type="entry name" value="Acid Proteases"/>
    <property type="match status" value="1"/>
</dbReference>
<protein>
    <submittedName>
        <fullName evidence="2">Uncharacterized protein LOC101510892</fullName>
    </submittedName>
</protein>
<dbReference type="SUPFAM" id="SSF50630">
    <property type="entry name" value="Acid proteases"/>
    <property type="match status" value="1"/>
</dbReference>
<dbReference type="InterPro" id="IPR021109">
    <property type="entry name" value="Peptidase_aspartic_dom_sf"/>
</dbReference>
<proteinExistence type="predicted"/>
<dbReference type="GeneID" id="101510892"/>
<name>A0A1S2Z3R5_CICAR</name>
<evidence type="ECO:0000313" key="1">
    <source>
        <dbReference type="Proteomes" id="UP000087171"/>
    </source>
</evidence>
<dbReference type="RefSeq" id="XP_004514531.1">
    <property type="nucleotide sequence ID" value="XM_004514474.1"/>
</dbReference>
<gene>
    <name evidence="2" type="primary">LOC101510892</name>
</gene>
<dbReference type="Proteomes" id="UP000087171">
    <property type="component" value="Unplaced"/>
</dbReference>
<keyword evidence="1" id="KW-1185">Reference proteome</keyword>
<organism evidence="1 2">
    <name type="scientific">Cicer arietinum</name>
    <name type="common">Chickpea</name>
    <name type="synonym">Garbanzo</name>
    <dbReference type="NCBI Taxonomy" id="3827"/>
    <lineage>
        <taxon>Eukaryota</taxon>
        <taxon>Viridiplantae</taxon>
        <taxon>Streptophyta</taxon>
        <taxon>Embryophyta</taxon>
        <taxon>Tracheophyta</taxon>
        <taxon>Spermatophyta</taxon>
        <taxon>Magnoliopsida</taxon>
        <taxon>eudicotyledons</taxon>
        <taxon>Gunneridae</taxon>
        <taxon>Pentapetalae</taxon>
        <taxon>rosids</taxon>
        <taxon>fabids</taxon>
        <taxon>Fabales</taxon>
        <taxon>Fabaceae</taxon>
        <taxon>Papilionoideae</taxon>
        <taxon>50 kb inversion clade</taxon>
        <taxon>NPAAA clade</taxon>
        <taxon>Hologalegina</taxon>
        <taxon>IRL clade</taxon>
        <taxon>Cicereae</taxon>
        <taxon>Cicer</taxon>
    </lineage>
</organism>
<dbReference type="Pfam" id="PF08284">
    <property type="entry name" value="RVP_2"/>
    <property type="match status" value="1"/>
</dbReference>
<accession>A0A1S2Z3R5</accession>
<dbReference type="KEGG" id="cam:101510892"/>
<dbReference type="CDD" id="cd00303">
    <property type="entry name" value="retropepsin_like"/>
    <property type="match status" value="1"/>
</dbReference>
<reference evidence="2" key="1">
    <citation type="submission" date="2025-08" db="UniProtKB">
        <authorList>
            <consortium name="RefSeq"/>
        </authorList>
    </citation>
    <scope>IDENTIFICATION</scope>
    <source>
        <tissue evidence="2">Etiolated seedlings</tissue>
    </source>
</reference>
<evidence type="ECO:0000313" key="2">
    <source>
        <dbReference type="RefSeq" id="XP_004514531.1"/>
    </source>
</evidence>
<sequence>MGTKPYRYRCGDPGHLADKLDATKVTRPTAQGRVYRMNGRGVSCPNESFQGECEISCNILTVLFYSGATHSFILMDCVNLLKLYAITLLFDLSVTTAADKTLTTNTTCMYCFVVVLGRKFIVNLICLPLKNLDVIIGMDGLSYNFILLDCGRKTVIFRPRAF</sequence>